<dbReference type="InterPro" id="IPR027417">
    <property type="entry name" value="P-loop_NTPase"/>
</dbReference>
<sequence length="173" mass="19717">RHLLYVACTRARDQLLVTGLEPHSEFLDDLTRCELVDDCPTQNDLISTTMSKIGEPRRPLRRALFVARSVCSGHVIQYCRCNRAGWRSTGCFNLQSRRPVQPCTVPNLRERRSVARRRDQTSTRAHRFGGDWTTAKLDVLAKYLASYTTALKDKPSKERPFRKGYIDAFAGTG</sequence>
<comment type="caution">
    <text evidence="1">The sequence shown here is derived from an EMBL/GenBank/DDBJ whole genome shotgun (WGS) entry which is preliminary data.</text>
</comment>
<reference evidence="1" key="2">
    <citation type="journal article" date="2014" name="ISME J.">
        <title>Microbial stratification in low pH oxic and suboxic macroscopic growths along an acid mine drainage.</title>
        <authorList>
            <person name="Mendez-Garcia C."/>
            <person name="Mesa V."/>
            <person name="Sprenger R.R."/>
            <person name="Richter M."/>
            <person name="Diez M.S."/>
            <person name="Solano J."/>
            <person name="Bargiela R."/>
            <person name="Golyshina O.V."/>
            <person name="Manteca A."/>
            <person name="Ramos J.L."/>
            <person name="Gallego J.R."/>
            <person name="Llorente I."/>
            <person name="Martins Dos Santos V.A."/>
            <person name="Jensen O.N."/>
            <person name="Pelaez A.I."/>
            <person name="Sanchez J."/>
            <person name="Ferrer M."/>
        </authorList>
    </citation>
    <scope>NUCLEOTIDE SEQUENCE</scope>
</reference>
<proteinExistence type="predicted"/>
<dbReference type="EMBL" id="AUZZ01009829">
    <property type="protein sequence ID" value="EQD32438.1"/>
    <property type="molecule type" value="Genomic_DNA"/>
</dbReference>
<dbReference type="AlphaFoldDB" id="T0YH90"/>
<reference evidence="1" key="1">
    <citation type="submission" date="2013-08" db="EMBL/GenBank/DDBJ databases">
        <authorList>
            <person name="Mendez C."/>
            <person name="Richter M."/>
            <person name="Ferrer M."/>
            <person name="Sanchez J."/>
        </authorList>
    </citation>
    <scope>NUCLEOTIDE SEQUENCE</scope>
</reference>
<feature type="non-terminal residue" evidence="1">
    <location>
        <position position="173"/>
    </location>
</feature>
<evidence type="ECO:0000313" key="1">
    <source>
        <dbReference type="EMBL" id="EQD32438.1"/>
    </source>
</evidence>
<dbReference type="Gene3D" id="3.40.50.300">
    <property type="entry name" value="P-loop containing nucleotide triphosphate hydrolases"/>
    <property type="match status" value="1"/>
</dbReference>
<feature type="non-terminal residue" evidence="1">
    <location>
        <position position="1"/>
    </location>
</feature>
<gene>
    <name evidence="1" type="ORF">B2A_13568</name>
</gene>
<organism evidence="1">
    <name type="scientific">mine drainage metagenome</name>
    <dbReference type="NCBI Taxonomy" id="410659"/>
    <lineage>
        <taxon>unclassified sequences</taxon>
        <taxon>metagenomes</taxon>
        <taxon>ecological metagenomes</taxon>
    </lineage>
</organism>
<name>T0YH90_9ZZZZ</name>
<protein>
    <submittedName>
        <fullName evidence="1">Uncharacterized protein</fullName>
    </submittedName>
</protein>
<accession>T0YH90</accession>